<dbReference type="RefSeq" id="WP_376999857.1">
    <property type="nucleotide sequence ID" value="NZ_JBHSQE010000001.1"/>
</dbReference>
<sequence>MNSDPQDPTPIADSEAPPQHPHDDHKVAENPPADDQSEDE</sequence>
<evidence type="ECO:0000313" key="3">
    <source>
        <dbReference type="Proteomes" id="UP001596244"/>
    </source>
</evidence>
<feature type="region of interest" description="Disordered" evidence="1">
    <location>
        <begin position="1"/>
        <end position="40"/>
    </location>
</feature>
<accession>A0ABW1QA13</accession>
<dbReference type="Proteomes" id="UP001596244">
    <property type="component" value="Unassembled WGS sequence"/>
</dbReference>
<reference evidence="3" key="1">
    <citation type="journal article" date="2019" name="Int. J. Syst. Evol. Microbiol.">
        <title>The Global Catalogue of Microorganisms (GCM) 10K type strain sequencing project: providing services to taxonomists for standard genome sequencing and annotation.</title>
        <authorList>
            <consortium name="The Broad Institute Genomics Platform"/>
            <consortium name="The Broad Institute Genome Sequencing Center for Infectious Disease"/>
            <person name="Wu L."/>
            <person name="Ma J."/>
        </authorList>
    </citation>
    <scope>NUCLEOTIDE SEQUENCE [LARGE SCALE GENOMIC DNA]</scope>
    <source>
        <strain evidence="3">CCUG 51943</strain>
    </source>
</reference>
<evidence type="ECO:0000313" key="2">
    <source>
        <dbReference type="EMBL" id="MFC6145847.1"/>
    </source>
</evidence>
<dbReference type="EMBL" id="JBHSQE010000001">
    <property type="protein sequence ID" value="MFC6145847.1"/>
    <property type="molecule type" value="Genomic_DNA"/>
</dbReference>
<proteinExistence type="predicted"/>
<keyword evidence="3" id="KW-1185">Reference proteome</keyword>
<organism evidence="2 3">
    <name type="scientific">Corynebacterium nasicanis</name>
    <dbReference type="NCBI Taxonomy" id="1448267"/>
    <lineage>
        <taxon>Bacteria</taxon>
        <taxon>Bacillati</taxon>
        <taxon>Actinomycetota</taxon>
        <taxon>Actinomycetes</taxon>
        <taxon>Mycobacteriales</taxon>
        <taxon>Corynebacteriaceae</taxon>
        <taxon>Corynebacterium</taxon>
    </lineage>
</organism>
<name>A0ABW1QA13_9CORY</name>
<evidence type="ECO:0000256" key="1">
    <source>
        <dbReference type="SAM" id="MobiDB-lite"/>
    </source>
</evidence>
<gene>
    <name evidence="2" type="ORF">ACFPUZ_03350</name>
</gene>
<protein>
    <submittedName>
        <fullName evidence="2">Uncharacterized protein</fullName>
    </submittedName>
</protein>
<comment type="caution">
    <text evidence="2">The sequence shown here is derived from an EMBL/GenBank/DDBJ whole genome shotgun (WGS) entry which is preliminary data.</text>
</comment>